<dbReference type="SUPFAM" id="SSF56112">
    <property type="entry name" value="Protein kinase-like (PK-like)"/>
    <property type="match status" value="1"/>
</dbReference>
<dbReference type="InterPro" id="IPR051681">
    <property type="entry name" value="Ser/Thr_Kinases-Pseudokinases"/>
</dbReference>
<dbReference type="InterPro" id="IPR011009">
    <property type="entry name" value="Kinase-like_dom_sf"/>
</dbReference>
<name>A0ABD3FCB2_9STRA</name>
<evidence type="ECO:0000313" key="3">
    <source>
        <dbReference type="Proteomes" id="UP001632037"/>
    </source>
</evidence>
<dbReference type="PANTHER" id="PTHR44329">
    <property type="entry name" value="SERINE/THREONINE-PROTEIN KINASE TNNI3K-RELATED"/>
    <property type="match status" value="1"/>
</dbReference>
<gene>
    <name evidence="2" type="ORF">V7S43_010313</name>
</gene>
<dbReference type="PROSITE" id="PS50011">
    <property type="entry name" value="PROTEIN_KINASE_DOM"/>
    <property type="match status" value="1"/>
</dbReference>
<dbReference type="EMBL" id="JBIMZQ010000023">
    <property type="protein sequence ID" value="KAL3664560.1"/>
    <property type="molecule type" value="Genomic_DNA"/>
</dbReference>
<dbReference type="InterPro" id="IPR059179">
    <property type="entry name" value="MLKL-like_MCAfunc"/>
</dbReference>
<dbReference type="Gene3D" id="3.30.200.20">
    <property type="entry name" value="Phosphorylase Kinase, domain 1"/>
    <property type="match status" value="1"/>
</dbReference>
<sequence length="480" mass="54540">MAANLLDLAVPGLGSALTLLGQLYAKFSQLKEGGELCTRLHERLTSFTDELQKVAPETLQSENLLPQLQHLIREFADAVTRYTDESNFIKRVRKLDKFVEQVKVYNERLDSLIALLSVKRTVLLVEWRRQFQQDTNNMTNQLTTMNGLTREIWKAVKQLPTKKDIQDLVLVTKRDLDDSFEPESTPPPLEPVMRSIVDIAENNFLDGKSELTPPSWLIAADEVSTTADPIDSEGLTRIFVGEWQGVPVAVKRFDVVGDNPVFDKHFKVWRTLLHPYVAQLYGAGSRDGAPFFVYEYVRRQSLDRCWDELSEKDVWRLLRQAAVGLKYLHKKHVVHGNLSCSKLLVTDPCDVKLFGFGASYTRVNNRSNSIRPEIREEFAAPECIGIGPNGRDCGIRHSPSFESDVYSFGLTIMEAVAKENPLDDMSSKDIRALKRQNQLHRPKGISDKAWNLVQRMCVCDPTQRVSLAYVKEQLGGFMDK</sequence>
<organism evidence="2 3">
    <name type="scientific">Phytophthora oleae</name>
    <dbReference type="NCBI Taxonomy" id="2107226"/>
    <lineage>
        <taxon>Eukaryota</taxon>
        <taxon>Sar</taxon>
        <taxon>Stramenopiles</taxon>
        <taxon>Oomycota</taxon>
        <taxon>Peronosporomycetes</taxon>
        <taxon>Peronosporales</taxon>
        <taxon>Peronosporaceae</taxon>
        <taxon>Phytophthora</taxon>
    </lineage>
</organism>
<proteinExistence type="predicted"/>
<dbReference type="Proteomes" id="UP001632037">
    <property type="component" value="Unassembled WGS sequence"/>
</dbReference>
<keyword evidence="3" id="KW-1185">Reference proteome</keyword>
<evidence type="ECO:0000259" key="1">
    <source>
        <dbReference type="PROSITE" id="PS50011"/>
    </source>
</evidence>
<dbReference type="AlphaFoldDB" id="A0ABD3FCB2"/>
<dbReference type="Pfam" id="PF07714">
    <property type="entry name" value="PK_Tyr_Ser-Thr"/>
    <property type="match status" value="1"/>
</dbReference>
<dbReference type="Gene3D" id="1.10.510.10">
    <property type="entry name" value="Transferase(Phosphotransferase) domain 1"/>
    <property type="match status" value="1"/>
</dbReference>
<feature type="domain" description="Protein kinase" evidence="1">
    <location>
        <begin position="224"/>
        <end position="478"/>
    </location>
</feature>
<evidence type="ECO:0000313" key="2">
    <source>
        <dbReference type="EMBL" id="KAL3664560.1"/>
    </source>
</evidence>
<dbReference type="CDD" id="cd21037">
    <property type="entry name" value="MLKL_NTD"/>
    <property type="match status" value="1"/>
</dbReference>
<dbReference type="CDD" id="cd00180">
    <property type="entry name" value="PKc"/>
    <property type="match status" value="1"/>
</dbReference>
<comment type="caution">
    <text evidence="2">The sequence shown here is derived from an EMBL/GenBank/DDBJ whole genome shotgun (WGS) entry which is preliminary data.</text>
</comment>
<dbReference type="InterPro" id="IPR001245">
    <property type="entry name" value="Ser-Thr/Tyr_kinase_cat_dom"/>
</dbReference>
<dbReference type="InterPro" id="IPR000719">
    <property type="entry name" value="Prot_kinase_dom"/>
</dbReference>
<dbReference type="PANTHER" id="PTHR44329:SF214">
    <property type="entry name" value="PROTEIN KINASE DOMAIN-CONTAINING PROTEIN"/>
    <property type="match status" value="1"/>
</dbReference>
<reference evidence="2 3" key="1">
    <citation type="submission" date="2024-09" db="EMBL/GenBank/DDBJ databases">
        <title>Genome sequencing and assembly of Phytophthora oleae, isolate VK10A, causative agent of rot of olive drupes.</title>
        <authorList>
            <person name="Conti Taguali S."/>
            <person name="Riolo M."/>
            <person name="La Spada F."/>
            <person name="Cacciola S.O."/>
            <person name="Dionisio G."/>
        </authorList>
    </citation>
    <scope>NUCLEOTIDE SEQUENCE [LARGE SCALE GENOMIC DNA]</scope>
    <source>
        <strain evidence="2 3">VK10A</strain>
    </source>
</reference>
<protein>
    <recommendedName>
        <fullName evidence="1">Protein kinase domain-containing protein</fullName>
    </recommendedName>
</protein>
<accession>A0ABD3FCB2</accession>